<keyword evidence="4 11" id="KW-0732">Signal</keyword>
<keyword evidence="6" id="KW-0136">Cellulose degradation</keyword>
<dbReference type="GO" id="GO:0030245">
    <property type="term" value="P:cellulose catabolic process"/>
    <property type="evidence" value="ECO:0007669"/>
    <property type="project" value="UniProtKB-KW"/>
</dbReference>
<accession>A0A0L6VLY8</accession>
<keyword evidence="9" id="KW-0624">Polysaccharide degradation</keyword>
<comment type="catalytic activity">
    <reaction evidence="1">
        <text>Endohydrolysis of (1-&gt;4)-beta-D-glucosidic linkages in cellulose, lichenin and cereal beta-D-glucans.</text>
        <dbReference type="EC" id="3.2.1.4"/>
    </reaction>
</comment>
<evidence type="ECO:0000256" key="5">
    <source>
        <dbReference type="ARBA" id="ARBA00022801"/>
    </source>
</evidence>
<evidence type="ECO:0000256" key="3">
    <source>
        <dbReference type="ARBA" id="ARBA00012601"/>
    </source>
</evidence>
<gene>
    <name evidence="13" type="ORF">VP01_1381g1</name>
</gene>
<dbReference type="AlphaFoldDB" id="A0A0L6VLY8"/>
<dbReference type="STRING" id="27349.A0A0L6VLY8"/>
<feature type="signal peptide" evidence="11">
    <location>
        <begin position="1"/>
        <end position="27"/>
    </location>
</feature>
<dbReference type="EMBL" id="LAVV01004243">
    <property type="protein sequence ID" value="KNZ61587.1"/>
    <property type="molecule type" value="Genomic_DNA"/>
</dbReference>
<keyword evidence="5 10" id="KW-0378">Hydrolase</keyword>
<evidence type="ECO:0000313" key="13">
    <source>
        <dbReference type="EMBL" id="KNZ61587.1"/>
    </source>
</evidence>
<feature type="domain" description="Glycoside hydrolase family 5" evidence="12">
    <location>
        <begin position="78"/>
        <end position="334"/>
    </location>
</feature>
<comment type="similarity">
    <text evidence="2 10">Belongs to the glycosyl hydrolase 5 (cellulase A) family.</text>
</comment>
<proteinExistence type="inferred from homology"/>
<dbReference type="EC" id="3.2.1.4" evidence="3"/>
<dbReference type="GO" id="GO:0008810">
    <property type="term" value="F:cellulase activity"/>
    <property type="evidence" value="ECO:0007669"/>
    <property type="project" value="UniProtKB-EC"/>
</dbReference>
<organism evidence="13 14">
    <name type="scientific">Puccinia sorghi</name>
    <dbReference type="NCBI Taxonomy" id="27349"/>
    <lineage>
        <taxon>Eukaryota</taxon>
        <taxon>Fungi</taxon>
        <taxon>Dikarya</taxon>
        <taxon>Basidiomycota</taxon>
        <taxon>Pucciniomycotina</taxon>
        <taxon>Pucciniomycetes</taxon>
        <taxon>Pucciniales</taxon>
        <taxon>Pucciniaceae</taxon>
        <taxon>Puccinia</taxon>
    </lineage>
</organism>
<dbReference type="Gene3D" id="3.20.20.80">
    <property type="entry name" value="Glycosidases"/>
    <property type="match status" value="1"/>
</dbReference>
<evidence type="ECO:0000256" key="11">
    <source>
        <dbReference type="SAM" id="SignalP"/>
    </source>
</evidence>
<protein>
    <recommendedName>
        <fullName evidence="3">cellulase</fullName>
        <ecNumber evidence="3">3.2.1.4</ecNumber>
    </recommendedName>
</protein>
<keyword evidence="7" id="KW-0119">Carbohydrate metabolism</keyword>
<dbReference type="InterPro" id="IPR001547">
    <property type="entry name" value="Glyco_hydro_5"/>
</dbReference>
<dbReference type="PANTHER" id="PTHR34142:SF1">
    <property type="entry name" value="GLYCOSIDE HYDROLASE FAMILY 5 DOMAIN-CONTAINING PROTEIN"/>
    <property type="match status" value="1"/>
</dbReference>
<dbReference type="OrthoDB" id="5823761at2759"/>
<evidence type="ECO:0000256" key="10">
    <source>
        <dbReference type="RuleBase" id="RU361153"/>
    </source>
</evidence>
<dbReference type="SUPFAM" id="SSF51445">
    <property type="entry name" value="(Trans)glycosidases"/>
    <property type="match status" value="1"/>
</dbReference>
<evidence type="ECO:0000256" key="2">
    <source>
        <dbReference type="ARBA" id="ARBA00005641"/>
    </source>
</evidence>
<evidence type="ECO:0000256" key="1">
    <source>
        <dbReference type="ARBA" id="ARBA00000966"/>
    </source>
</evidence>
<feature type="chain" id="PRO_5005568650" description="cellulase" evidence="11">
    <location>
        <begin position="28"/>
        <end position="424"/>
    </location>
</feature>
<evidence type="ECO:0000313" key="14">
    <source>
        <dbReference type="Proteomes" id="UP000037035"/>
    </source>
</evidence>
<keyword evidence="8 10" id="KW-0326">Glycosidase</keyword>
<comment type="caution">
    <text evidence="13">The sequence shown here is derived from an EMBL/GenBank/DDBJ whole genome shotgun (WGS) entry which is preliminary data.</text>
</comment>
<name>A0A0L6VLY8_9BASI</name>
<evidence type="ECO:0000256" key="6">
    <source>
        <dbReference type="ARBA" id="ARBA00023001"/>
    </source>
</evidence>
<evidence type="ECO:0000256" key="4">
    <source>
        <dbReference type="ARBA" id="ARBA00022729"/>
    </source>
</evidence>
<reference evidence="13 14" key="1">
    <citation type="submission" date="2015-08" db="EMBL/GenBank/DDBJ databases">
        <title>Next Generation Sequencing and Analysis of the Genome of Puccinia sorghi L Schw, the Causal Agent of Maize Common Rust.</title>
        <authorList>
            <person name="Rochi L."/>
            <person name="Burguener G."/>
            <person name="Darino M."/>
            <person name="Turjanski A."/>
            <person name="Kreff E."/>
            <person name="Dieguez M.J."/>
            <person name="Sacco F."/>
        </authorList>
    </citation>
    <scope>NUCLEOTIDE SEQUENCE [LARGE SCALE GENOMIC DNA]</scope>
    <source>
        <strain evidence="13 14">RO10H11247</strain>
    </source>
</reference>
<evidence type="ECO:0000259" key="12">
    <source>
        <dbReference type="Pfam" id="PF00150"/>
    </source>
</evidence>
<evidence type="ECO:0000256" key="7">
    <source>
        <dbReference type="ARBA" id="ARBA00023277"/>
    </source>
</evidence>
<evidence type="ECO:0000256" key="9">
    <source>
        <dbReference type="ARBA" id="ARBA00023326"/>
    </source>
</evidence>
<dbReference type="Proteomes" id="UP000037035">
    <property type="component" value="Unassembled WGS sequence"/>
</dbReference>
<dbReference type="VEuPathDB" id="FungiDB:VP01_1381g1"/>
<keyword evidence="14" id="KW-1185">Reference proteome</keyword>
<dbReference type="Pfam" id="PF00150">
    <property type="entry name" value="Cellulase"/>
    <property type="match status" value="1"/>
</dbReference>
<evidence type="ECO:0000256" key="8">
    <source>
        <dbReference type="ARBA" id="ARBA00023295"/>
    </source>
</evidence>
<dbReference type="PANTHER" id="PTHR34142">
    <property type="entry name" value="ENDO-BETA-1,4-GLUCANASE A"/>
    <property type="match status" value="1"/>
</dbReference>
<dbReference type="FunFam" id="3.20.20.80:FF:000124">
    <property type="entry name" value="Exported cellulase"/>
    <property type="match status" value="1"/>
</dbReference>
<sequence length="424" mass="46403">MTLKQNTFWQGIFALVALALLSSGAHAEESSVAPAGIQPTDPVLERLVGIINPSVLPLCCYINLPGFEFGVQTDGTYKSDTNPAYPPPDSQISHFIKQGVNFFRVPVGWEYLQAEMNGPLNQTSLKAYQTFVEKITTNGANVAIDLHSFARYKGQIVGESASTPSDVLVDVWLKLGEVFKDNPLVMFGLSNEPHDLNLTKWAATVQKVVTALRTKKIDNILLIPGDDYTSLKAFPKWFPVMKTVLNPDKSHKGLVFEVHRYLDSDNSGTSKECVASRADEVKAAVELLRADGRQVILGETGGGSTDSCKKLLPELIAAVTDAYPVFAGYAIWAAGSFDQVIHHCITNYGLVTTVKDAASVCFILYQLYPTYPTGWKDQGNWMSLQSFVAARRSAKTTATKASTQNVQSTNSGKKITACRRRVRV</sequence>
<dbReference type="InterPro" id="IPR017853">
    <property type="entry name" value="GH"/>
</dbReference>